<dbReference type="InterPro" id="IPR036165">
    <property type="entry name" value="YefM-like_sf"/>
</dbReference>
<dbReference type="Pfam" id="PF02604">
    <property type="entry name" value="PhdYeFM_antitox"/>
    <property type="match status" value="1"/>
</dbReference>
<reference evidence="4" key="1">
    <citation type="journal article" date="2019" name="Int. J. Syst. Evol. Microbiol.">
        <title>The Global Catalogue of Microorganisms (GCM) 10K type strain sequencing project: providing services to taxonomists for standard genome sequencing and annotation.</title>
        <authorList>
            <consortium name="The Broad Institute Genomics Platform"/>
            <consortium name="The Broad Institute Genome Sequencing Center for Infectious Disease"/>
            <person name="Wu L."/>
            <person name="Ma J."/>
        </authorList>
    </citation>
    <scope>NUCLEOTIDE SEQUENCE [LARGE SCALE GENOMIC DNA]</scope>
    <source>
        <strain evidence="4">JCM 17804</strain>
    </source>
</reference>
<evidence type="ECO:0000313" key="3">
    <source>
        <dbReference type="EMBL" id="GAA4337251.1"/>
    </source>
</evidence>
<evidence type="ECO:0000313" key="4">
    <source>
        <dbReference type="Proteomes" id="UP001500975"/>
    </source>
</evidence>
<gene>
    <name evidence="3" type="ORF">GCM10023165_15130</name>
</gene>
<dbReference type="EMBL" id="BAABGJ010000012">
    <property type="protein sequence ID" value="GAA4337251.1"/>
    <property type="molecule type" value="Genomic_DNA"/>
</dbReference>
<protein>
    <recommendedName>
        <fullName evidence="2">Antitoxin</fullName>
    </recommendedName>
</protein>
<dbReference type="SUPFAM" id="SSF143120">
    <property type="entry name" value="YefM-like"/>
    <property type="match status" value="1"/>
</dbReference>
<name>A0ABP8HC76_9BURK</name>
<dbReference type="InterPro" id="IPR006442">
    <property type="entry name" value="Antitoxin_Phd/YefM"/>
</dbReference>
<accession>A0ABP8HC76</accession>
<evidence type="ECO:0000256" key="1">
    <source>
        <dbReference type="ARBA" id="ARBA00009981"/>
    </source>
</evidence>
<comment type="caution">
    <text evidence="3">The sequence shown here is derived from an EMBL/GenBank/DDBJ whole genome shotgun (WGS) entry which is preliminary data.</text>
</comment>
<keyword evidence="4" id="KW-1185">Reference proteome</keyword>
<evidence type="ECO:0000256" key="2">
    <source>
        <dbReference type="RuleBase" id="RU362080"/>
    </source>
</evidence>
<organism evidence="3 4">
    <name type="scientific">Variovorax defluvii</name>
    <dbReference type="NCBI Taxonomy" id="913761"/>
    <lineage>
        <taxon>Bacteria</taxon>
        <taxon>Pseudomonadati</taxon>
        <taxon>Pseudomonadota</taxon>
        <taxon>Betaproteobacteria</taxon>
        <taxon>Burkholderiales</taxon>
        <taxon>Comamonadaceae</taxon>
        <taxon>Variovorax</taxon>
    </lineage>
</organism>
<sequence length="157" mass="18061">MRPMQQVTSSYAKQNFGALLESLAQGPVVIERHKKIRAIVCSPEMFRDQSSADRVLAERRAARAAQLLVEKDRLIKHQKVAIDLLLMPKAKRVELIRRARAEVARWRRDRLCSPEYADRWDDLLSRPVEELARAMGSDSLDWGPALRQNSPWHVVVP</sequence>
<comment type="similarity">
    <text evidence="1 2">Belongs to the phD/YefM antitoxin family.</text>
</comment>
<dbReference type="Proteomes" id="UP001500975">
    <property type="component" value="Unassembled WGS sequence"/>
</dbReference>
<dbReference type="Gene3D" id="3.40.1620.10">
    <property type="entry name" value="YefM-like domain"/>
    <property type="match status" value="1"/>
</dbReference>
<comment type="function">
    <text evidence="2">Antitoxin component of a type II toxin-antitoxin (TA) system.</text>
</comment>
<proteinExistence type="inferred from homology"/>